<organism evidence="2 3">
    <name type="scientific">Shewanella electrica</name>
    <dbReference type="NCBI Taxonomy" id="515560"/>
    <lineage>
        <taxon>Bacteria</taxon>
        <taxon>Pseudomonadati</taxon>
        <taxon>Pseudomonadota</taxon>
        <taxon>Gammaproteobacteria</taxon>
        <taxon>Alteromonadales</taxon>
        <taxon>Shewanellaceae</taxon>
        <taxon>Shewanella</taxon>
    </lineage>
</organism>
<keyword evidence="3" id="KW-1185">Reference proteome</keyword>
<dbReference type="EMBL" id="JAKOGG010000820">
    <property type="protein sequence ID" value="MCS4559129.1"/>
    <property type="molecule type" value="Genomic_DNA"/>
</dbReference>
<feature type="compositionally biased region" description="Acidic residues" evidence="1">
    <location>
        <begin position="33"/>
        <end position="47"/>
    </location>
</feature>
<name>A0ABT2FVD6_9GAMM</name>
<proteinExistence type="predicted"/>
<gene>
    <name evidence="2" type="ORF">L9G74_22165</name>
</gene>
<evidence type="ECO:0000256" key="1">
    <source>
        <dbReference type="SAM" id="MobiDB-lite"/>
    </source>
</evidence>
<evidence type="ECO:0000313" key="3">
    <source>
        <dbReference type="Proteomes" id="UP001201549"/>
    </source>
</evidence>
<feature type="region of interest" description="Disordered" evidence="1">
    <location>
        <begin position="33"/>
        <end position="56"/>
    </location>
</feature>
<dbReference type="Proteomes" id="UP001201549">
    <property type="component" value="Unassembled WGS sequence"/>
</dbReference>
<feature type="non-terminal residue" evidence="2">
    <location>
        <position position="1"/>
    </location>
</feature>
<comment type="caution">
    <text evidence="2">The sequence shown here is derived from an EMBL/GenBank/DDBJ whole genome shotgun (WGS) entry which is preliminary data.</text>
</comment>
<reference evidence="3" key="1">
    <citation type="submission" date="2023-07" db="EMBL/GenBank/DDBJ databases">
        <title>Shewanella mangrovi sp. nov., an acetaldehyde- degrading bacterium isolated from mangrove sediment.</title>
        <authorList>
            <person name="Liu Y."/>
        </authorList>
    </citation>
    <scope>NUCLEOTIDE SEQUENCE [LARGE SCALE GENOMIC DNA]</scope>
    <source>
        <strain evidence="3">C32</strain>
    </source>
</reference>
<sequence>AFRANFQGTYVRPTTHLIATVDDLTDMLDFDSEDIDGMDDDAGEEQEPPPTGRWTATSSHDIYIYIYGGYTQRKQ</sequence>
<evidence type="ECO:0000313" key="2">
    <source>
        <dbReference type="EMBL" id="MCS4559129.1"/>
    </source>
</evidence>
<accession>A0ABT2FVD6</accession>
<protein>
    <submittedName>
        <fullName evidence="2">Uncharacterized protein</fullName>
    </submittedName>
</protein>